<keyword evidence="2" id="KW-0964">Secreted</keyword>
<reference evidence="7" key="1">
    <citation type="submission" date="2025-08" db="UniProtKB">
        <authorList>
            <consortium name="Ensembl"/>
        </authorList>
    </citation>
    <scope>IDENTIFICATION</scope>
</reference>
<dbReference type="SUPFAM" id="SSF50494">
    <property type="entry name" value="Trypsin-like serine proteases"/>
    <property type="match status" value="1"/>
</dbReference>
<name>A0A671FSV2_RHIFE</name>
<comment type="subcellular location">
    <subcellularLocation>
        <location evidence="1">Secreted</location>
    </subcellularLocation>
</comment>
<keyword evidence="3" id="KW-0645">Protease</keyword>
<protein>
    <recommendedName>
        <fullName evidence="6">Peptidase S1 domain-containing protein</fullName>
    </recommendedName>
</protein>
<proteinExistence type="predicted"/>
<keyword evidence="5" id="KW-0720">Serine protease</keyword>
<dbReference type="InterPro" id="IPR050127">
    <property type="entry name" value="Serine_Proteases_S1"/>
</dbReference>
<dbReference type="OMA" id="SAWEHIC"/>
<dbReference type="InterPro" id="IPR043504">
    <property type="entry name" value="Peptidase_S1_PA_chymotrypsin"/>
</dbReference>
<evidence type="ECO:0000256" key="2">
    <source>
        <dbReference type="ARBA" id="ARBA00022525"/>
    </source>
</evidence>
<dbReference type="Gene3D" id="2.40.10.10">
    <property type="entry name" value="Trypsin-like serine proteases"/>
    <property type="match status" value="2"/>
</dbReference>
<evidence type="ECO:0000313" key="8">
    <source>
        <dbReference type="Proteomes" id="UP000472240"/>
    </source>
</evidence>
<evidence type="ECO:0000256" key="1">
    <source>
        <dbReference type="ARBA" id="ARBA00004613"/>
    </source>
</evidence>
<sequence>AGGHRRGQQCPPREVAVAGQPEGLRLSLGLLETRLRGLPHPPPVGADSCPLRFPEGRRPVSLPDLRRERVSLRGEALLNVSRVLVHPKYVTTNLGSDLALLQLSKAVDNTAYVRPVQLPSASLDVTPEHQCWVTGWGTISMNQSLPPPYCLQQVNVQVVENEVCNQQYHKACGHFFGDSRIIQSDMLCAGSEGRDSCYVSPIPCLSPRGLGCPSAMLSSPLLPQGDSGGPMVCRVSGSWSLVGIVSWGYGCALRNVPGVYTRVATYVPWITEQIGRYL</sequence>
<dbReference type="InterPro" id="IPR001254">
    <property type="entry name" value="Trypsin_dom"/>
</dbReference>
<dbReference type="PANTHER" id="PTHR24264">
    <property type="entry name" value="TRYPSIN-RELATED"/>
    <property type="match status" value="1"/>
</dbReference>
<evidence type="ECO:0000259" key="6">
    <source>
        <dbReference type="PROSITE" id="PS50240"/>
    </source>
</evidence>
<keyword evidence="8" id="KW-1185">Reference proteome</keyword>
<evidence type="ECO:0000256" key="4">
    <source>
        <dbReference type="ARBA" id="ARBA00022801"/>
    </source>
</evidence>
<reference evidence="7" key="2">
    <citation type="submission" date="2025-09" db="UniProtKB">
        <authorList>
            <consortium name="Ensembl"/>
        </authorList>
    </citation>
    <scope>IDENTIFICATION</scope>
</reference>
<dbReference type="InParanoid" id="A0A671FSV2"/>
<evidence type="ECO:0000256" key="3">
    <source>
        <dbReference type="ARBA" id="ARBA00022670"/>
    </source>
</evidence>
<dbReference type="GO" id="GO:0005615">
    <property type="term" value="C:extracellular space"/>
    <property type="evidence" value="ECO:0007669"/>
    <property type="project" value="TreeGrafter"/>
</dbReference>
<dbReference type="GO" id="GO:0006508">
    <property type="term" value="P:proteolysis"/>
    <property type="evidence" value="ECO:0007669"/>
    <property type="project" value="UniProtKB-KW"/>
</dbReference>
<dbReference type="Proteomes" id="UP000472240">
    <property type="component" value="Unplaced"/>
</dbReference>
<dbReference type="GeneTree" id="ENSGT00940000163159"/>
<dbReference type="Pfam" id="PF00089">
    <property type="entry name" value="Trypsin"/>
    <property type="match status" value="2"/>
</dbReference>
<dbReference type="SMART" id="SM00020">
    <property type="entry name" value="Tryp_SPc"/>
    <property type="match status" value="1"/>
</dbReference>
<dbReference type="GO" id="GO:0004252">
    <property type="term" value="F:serine-type endopeptidase activity"/>
    <property type="evidence" value="ECO:0007669"/>
    <property type="project" value="InterPro"/>
</dbReference>
<accession>A0A671FSV2</accession>
<dbReference type="CDD" id="cd00190">
    <property type="entry name" value="Tryp_SPc"/>
    <property type="match status" value="1"/>
</dbReference>
<feature type="domain" description="Peptidase S1" evidence="6">
    <location>
        <begin position="1"/>
        <end position="275"/>
    </location>
</feature>
<keyword evidence="4" id="KW-0378">Hydrolase</keyword>
<organism evidence="7 8">
    <name type="scientific">Rhinolophus ferrumequinum</name>
    <name type="common">Greater horseshoe bat</name>
    <dbReference type="NCBI Taxonomy" id="59479"/>
    <lineage>
        <taxon>Eukaryota</taxon>
        <taxon>Metazoa</taxon>
        <taxon>Chordata</taxon>
        <taxon>Craniata</taxon>
        <taxon>Vertebrata</taxon>
        <taxon>Euteleostomi</taxon>
        <taxon>Mammalia</taxon>
        <taxon>Eutheria</taxon>
        <taxon>Laurasiatheria</taxon>
        <taxon>Chiroptera</taxon>
        <taxon>Yinpterochiroptera</taxon>
        <taxon>Rhinolophoidea</taxon>
        <taxon>Rhinolophidae</taxon>
        <taxon>Rhinolophinae</taxon>
        <taxon>Rhinolophus</taxon>
    </lineage>
</organism>
<evidence type="ECO:0000313" key="7">
    <source>
        <dbReference type="Ensembl" id="ENSRFEP00010028693.1"/>
    </source>
</evidence>
<dbReference type="PANTHER" id="PTHR24264:SF65">
    <property type="entry name" value="SRCR DOMAIN-CONTAINING PROTEIN"/>
    <property type="match status" value="1"/>
</dbReference>
<dbReference type="PROSITE" id="PS50240">
    <property type="entry name" value="TRYPSIN_DOM"/>
    <property type="match status" value="1"/>
</dbReference>
<dbReference type="InterPro" id="IPR009003">
    <property type="entry name" value="Peptidase_S1_PA"/>
</dbReference>
<dbReference type="Ensembl" id="ENSRFET00010031151.1">
    <property type="protein sequence ID" value="ENSRFEP00010028693.1"/>
    <property type="gene ID" value="ENSRFEG00010019082.1"/>
</dbReference>
<evidence type="ECO:0000256" key="5">
    <source>
        <dbReference type="ARBA" id="ARBA00022825"/>
    </source>
</evidence>
<dbReference type="AlphaFoldDB" id="A0A671FSV2"/>